<dbReference type="SUPFAM" id="SSF52096">
    <property type="entry name" value="ClpP/crotonase"/>
    <property type="match status" value="1"/>
</dbReference>
<dbReference type="InParanoid" id="B3RVH7"/>
<dbReference type="PhylomeDB" id="B3RVH7"/>
<dbReference type="InterPro" id="IPR029045">
    <property type="entry name" value="ClpP/crotonase-like_dom_sf"/>
</dbReference>
<dbReference type="InterPro" id="IPR047180">
    <property type="entry name" value="HoxX-like"/>
</dbReference>
<dbReference type="PANTHER" id="PTHR43388:SF1">
    <property type="entry name" value="HYDROGENASE MATURATION FACTOR HOXX"/>
    <property type="match status" value="1"/>
</dbReference>
<dbReference type="RefSeq" id="XP_002112030.1">
    <property type="nucleotide sequence ID" value="XM_002111994.1"/>
</dbReference>
<evidence type="ECO:0000259" key="2">
    <source>
        <dbReference type="Pfam" id="PF00551"/>
    </source>
</evidence>
<dbReference type="InterPro" id="IPR005793">
    <property type="entry name" value="Formyl_trans_C"/>
</dbReference>
<dbReference type="CDD" id="cd08650">
    <property type="entry name" value="FMT_core_HypX_N"/>
    <property type="match status" value="1"/>
</dbReference>
<evidence type="ECO:0000313" key="5">
    <source>
        <dbReference type="Proteomes" id="UP000009022"/>
    </source>
</evidence>
<dbReference type="PANTHER" id="PTHR43388">
    <property type="entry name" value="HYDROGENASE MATURATION FACTOR HOXX"/>
    <property type="match status" value="1"/>
</dbReference>
<feature type="domain" description="Formyl transferase C-terminal" evidence="3">
    <location>
        <begin position="238"/>
        <end position="334"/>
    </location>
</feature>
<evidence type="ECO:0000313" key="4">
    <source>
        <dbReference type="EMBL" id="EDV25997.1"/>
    </source>
</evidence>
<dbReference type="STRING" id="10228.B3RVH7"/>
<dbReference type="SUPFAM" id="SSF53328">
    <property type="entry name" value="Formyltransferase"/>
    <property type="match status" value="1"/>
</dbReference>
<accession>B3RVH7</accession>
<dbReference type="InterPro" id="IPR002376">
    <property type="entry name" value="Formyl_transf_N"/>
</dbReference>
<dbReference type="KEGG" id="tad:TRIADDRAFT_55657"/>
<organism evidence="4 5">
    <name type="scientific">Trichoplax adhaerens</name>
    <name type="common">Trichoplax reptans</name>
    <dbReference type="NCBI Taxonomy" id="10228"/>
    <lineage>
        <taxon>Eukaryota</taxon>
        <taxon>Metazoa</taxon>
        <taxon>Placozoa</taxon>
        <taxon>Uniplacotomia</taxon>
        <taxon>Trichoplacea</taxon>
        <taxon>Trichoplacidae</taxon>
        <taxon>Trichoplax</taxon>
    </lineage>
</organism>
<dbReference type="InterPro" id="IPR018376">
    <property type="entry name" value="Enoyl-CoA_hyd/isom_CS"/>
</dbReference>
<dbReference type="OrthoDB" id="5126881at2759"/>
<dbReference type="GO" id="GO:0003824">
    <property type="term" value="F:catalytic activity"/>
    <property type="evidence" value="ECO:0007669"/>
    <property type="project" value="InterPro"/>
</dbReference>
<dbReference type="PROSITE" id="PS00166">
    <property type="entry name" value="ENOYL_COA_HYDRATASE"/>
    <property type="match status" value="1"/>
</dbReference>
<dbReference type="CTD" id="6753243"/>
<dbReference type="HOGENOM" id="CLU_008537_1_0_1"/>
<dbReference type="Gene3D" id="3.40.50.12230">
    <property type="match status" value="1"/>
</dbReference>
<dbReference type="CDD" id="cd06558">
    <property type="entry name" value="crotonase-like"/>
    <property type="match status" value="1"/>
</dbReference>
<evidence type="ECO:0000256" key="1">
    <source>
        <dbReference type="RuleBase" id="RU003707"/>
    </source>
</evidence>
<sequence>MLKSQLHQLCKRQFSSTTSLLRRVIHHQAAAPIHQLAVTARKTAESAVIGEEVHDRYNILFFCNSNNSLTQRAYLELTTRGHRVEIVENPSPDTMIECAERENPDIIICPFLTKRIPPQLYDEPSARSTPCWIVHPGIVGDRGIHSIDWALHDQLPEWGVTVLQAADEIDAGDVSSTATFPIKRQATKSSLYQNEIVQAAVRALLQAVDQFRLEIPPRPLDYDQPDVKGSFRAKMAWNDRLVDWKTMSAHKIANTVRMSDSQPGAIMYTENTAHGANIRRLIFGAHVEKSPELINKRTDAKPGDIIAKRSGAVLFKTVDNQGVWISHMKASHGRQFIKLPSTSVLSQCELEGVEEVAPKMEYYSYGYRPETFQEIWINRQGNIAYIHFEFYNGAMSTEQCLRLRQAIHRCSQDQLINTIVLCGGYNFFSNGINLNTIEASKDPALESWRNINAIDDVVKEIFSIRDKVVISAMQGNAGAGGVMMALAADLVWSHDAVILNPHYKSMGLFGSEYYTYFLPKRVGQERARQITNNVVPMLARQAVKIGMFDKLIAKDHDHFDQMLSVEANKLTQDDEQVQSILDKKRKLMTDDWFQLLHDHRNYELDQMQQCFQTEEYIQARQKFVYH</sequence>
<reference evidence="4 5" key="1">
    <citation type="journal article" date="2008" name="Nature">
        <title>The Trichoplax genome and the nature of placozoans.</title>
        <authorList>
            <person name="Srivastava M."/>
            <person name="Begovic E."/>
            <person name="Chapman J."/>
            <person name="Putnam N.H."/>
            <person name="Hellsten U."/>
            <person name="Kawashima T."/>
            <person name="Kuo A."/>
            <person name="Mitros T."/>
            <person name="Salamov A."/>
            <person name="Carpenter M.L."/>
            <person name="Signorovitch A.Y."/>
            <person name="Moreno M.A."/>
            <person name="Kamm K."/>
            <person name="Grimwood J."/>
            <person name="Schmutz J."/>
            <person name="Shapiro H."/>
            <person name="Grigoriev I.V."/>
            <person name="Buss L.W."/>
            <person name="Schierwater B."/>
            <person name="Dellaporta S.L."/>
            <person name="Rokhsar D.S."/>
        </authorList>
    </citation>
    <scope>NUCLEOTIDE SEQUENCE [LARGE SCALE GENOMIC DNA]</scope>
    <source>
        <strain evidence="4 5">Grell-BS-1999</strain>
    </source>
</reference>
<dbReference type="Pfam" id="PF02911">
    <property type="entry name" value="Formyl_trans_C"/>
    <property type="match status" value="1"/>
</dbReference>
<protein>
    <recommendedName>
        <fullName evidence="6">Formyl transferase C-terminal domain-containing protein</fullName>
    </recommendedName>
</protein>
<dbReference type="Pfam" id="PF00378">
    <property type="entry name" value="ECH_1"/>
    <property type="match status" value="1"/>
</dbReference>
<dbReference type="AlphaFoldDB" id="B3RVH7"/>
<dbReference type="GeneID" id="6753243"/>
<name>B3RVH7_TRIAD</name>
<evidence type="ECO:0008006" key="6">
    <source>
        <dbReference type="Google" id="ProtNLM"/>
    </source>
</evidence>
<dbReference type="OMA" id="GFDPSYH"/>
<dbReference type="InterPro" id="IPR036477">
    <property type="entry name" value="Formyl_transf_N_sf"/>
</dbReference>
<evidence type="ECO:0000259" key="3">
    <source>
        <dbReference type="Pfam" id="PF02911"/>
    </source>
</evidence>
<dbReference type="EMBL" id="DS985244">
    <property type="protein sequence ID" value="EDV25997.1"/>
    <property type="molecule type" value="Genomic_DNA"/>
</dbReference>
<dbReference type="eggNOG" id="KOG2452">
    <property type="taxonomic scope" value="Eukaryota"/>
</dbReference>
<proteinExistence type="inferred from homology"/>
<dbReference type="Gene3D" id="3.90.226.10">
    <property type="entry name" value="2-enoyl-CoA Hydratase, Chain A, domain 1"/>
    <property type="match status" value="1"/>
</dbReference>
<dbReference type="InterPro" id="IPR001753">
    <property type="entry name" value="Enoyl-CoA_hydra/iso"/>
</dbReference>
<dbReference type="CDD" id="cd08701">
    <property type="entry name" value="FMT_C_HypX"/>
    <property type="match status" value="1"/>
</dbReference>
<feature type="domain" description="Formyl transferase N-terminal" evidence="2">
    <location>
        <begin position="93"/>
        <end position="207"/>
    </location>
</feature>
<dbReference type="Pfam" id="PF00551">
    <property type="entry name" value="Formyl_trans_N"/>
    <property type="match status" value="1"/>
</dbReference>
<keyword evidence="5" id="KW-1185">Reference proteome</keyword>
<comment type="similarity">
    <text evidence="1">Belongs to the enoyl-CoA hydratase/isomerase family.</text>
</comment>
<gene>
    <name evidence="4" type="ORF">TRIADDRAFT_55657</name>
</gene>
<dbReference type="Proteomes" id="UP000009022">
    <property type="component" value="Unassembled WGS sequence"/>
</dbReference>